<sequence>MTTISISLPDELVYYLDQKVEDKNLLIISILQQWQRQQEDQELAQACSIIDELDLGWTEECQTAAIMDSEVSGL</sequence>
<dbReference type="EMBL" id="CP073041">
    <property type="protein sequence ID" value="UXE64143.1"/>
    <property type="molecule type" value="Genomic_DNA"/>
</dbReference>
<protein>
    <submittedName>
        <fullName evidence="1">Uncharacterized protein</fullName>
    </submittedName>
</protein>
<dbReference type="KEGG" id="wna:KA717_17475"/>
<dbReference type="AlphaFoldDB" id="A0A977L260"/>
<evidence type="ECO:0000313" key="1">
    <source>
        <dbReference type="EMBL" id="UXE64143.1"/>
    </source>
</evidence>
<reference evidence="1" key="1">
    <citation type="submission" date="2021-04" db="EMBL/GenBank/DDBJ databases">
        <title>Genome sequence of Woronichinia naegeliana from Washington state freshwater lake bloom.</title>
        <authorList>
            <person name="Dreher T.W."/>
        </authorList>
    </citation>
    <scope>NUCLEOTIDE SEQUENCE</scope>
    <source>
        <strain evidence="1">WA131</strain>
    </source>
</reference>
<proteinExistence type="predicted"/>
<name>A0A977L260_9CYAN</name>
<accession>A0A977L260</accession>
<organism evidence="1">
    <name type="scientific">Woronichinia naegeliana WA131</name>
    <dbReference type="NCBI Taxonomy" id="2824559"/>
    <lineage>
        <taxon>Bacteria</taxon>
        <taxon>Bacillati</taxon>
        <taxon>Cyanobacteriota</taxon>
        <taxon>Cyanophyceae</taxon>
        <taxon>Synechococcales</taxon>
        <taxon>Coelosphaeriaceae</taxon>
        <taxon>Woronichinia</taxon>
    </lineage>
</organism>
<dbReference type="Proteomes" id="UP001065613">
    <property type="component" value="Chromosome"/>
</dbReference>
<gene>
    <name evidence="1" type="ORF">KA717_17475</name>
</gene>